<evidence type="ECO:0000313" key="4">
    <source>
        <dbReference type="Proteomes" id="UP001552479"/>
    </source>
</evidence>
<dbReference type="Proteomes" id="UP001552479">
    <property type="component" value="Unassembled WGS sequence"/>
</dbReference>
<keyword evidence="2" id="KW-0472">Membrane</keyword>
<sequence>MVLRPAAPGVPPPVKGGAKDTRSGSTYDQVHIRIDLERSAPTVFWKLTIPLCLAVLIAVSAFLVSSHREEPETTARLEGVHSRLGVLGGGLFVVVLNMQQADDVITSSTGLTLIDRLHLTTLAFLLLAVAGTVLAWSRTSRGPGERSTKFSYIAYYHHHV</sequence>
<name>A0ABV3IUE4_9ACTN</name>
<dbReference type="RefSeq" id="WP_366088032.1">
    <property type="nucleotide sequence ID" value="NZ_JBFASG010000010.1"/>
</dbReference>
<evidence type="ECO:0000313" key="3">
    <source>
        <dbReference type="EMBL" id="MEV4923849.1"/>
    </source>
</evidence>
<proteinExistence type="predicted"/>
<feature type="transmembrane region" description="Helical" evidence="2">
    <location>
        <begin position="117"/>
        <end position="136"/>
    </location>
</feature>
<keyword evidence="2" id="KW-0812">Transmembrane</keyword>
<organism evidence="3 4">
    <name type="scientific">Streptomyces roseoverticillatus</name>
    <dbReference type="NCBI Taxonomy" id="66429"/>
    <lineage>
        <taxon>Bacteria</taxon>
        <taxon>Bacillati</taxon>
        <taxon>Actinomycetota</taxon>
        <taxon>Actinomycetes</taxon>
        <taxon>Kitasatosporales</taxon>
        <taxon>Streptomycetaceae</taxon>
        <taxon>Streptomyces</taxon>
    </lineage>
</organism>
<comment type="caution">
    <text evidence="3">The sequence shown here is derived from an EMBL/GenBank/DDBJ whole genome shotgun (WGS) entry which is preliminary data.</text>
</comment>
<dbReference type="EMBL" id="JBFASG010000010">
    <property type="protein sequence ID" value="MEV4923849.1"/>
    <property type="molecule type" value="Genomic_DNA"/>
</dbReference>
<reference evidence="3 4" key="1">
    <citation type="submission" date="2024-06" db="EMBL/GenBank/DDBJ databases">
        <title>The Natural Products Discovery Center: Release of the First 8490 Sequenced Strains for Exploring Actinobacteria Biosynthetic Diversity.</title>
        <authorList>
            <person name="Kalkreuter E."/>
            <person name="Kautsar S.A."/>
            <person name="Yang D."/>
            <person name="Bader C.D."/>
            <person name="Teijaro C.N."/>
            <person name="Fluegel L."/>
            <person name="Davis C.M."/>
            <person name="Simpson J.R."/>
            <person name="Lauterbach L."/>
            <person name="Steele A.D."/>
            <person name="Gui C."/>
            <person name="Meng S."/>
            <person name="Li G."/>
            <person name="Viehrig K."/>
            <person name="Ye F."/>
            <person name="Su P."/>
            <person name="Kiefer A.F."/>
            <person name="Nichols A."/>
            <person name="Cepeda A.J."/>
            <person name="Yan W."/>
            <person name="Fan B."/>
            <person name="Jiang Y."/>
            <person name="Adhikari A."/>
            <person name="Zheng C.-J."/>
            <person name="Schuster L."/>
            <person name="Cowan T.M."/>
            <person name="Smanski M.J."/>
            <person name="Chevrette M.G."/>
            <person name="De Carvalho L.P.S."/>
            <person name="Shen B."/>
        </authorList>
    </citation>
    <scope>NUCLEOTIDE SEQUENCE [LARGE SCALE GENOMIC DNA]</scope>
    <source>
        <strain evidence="3 4">NPDC053791</strain>
    </source>
</reference>
<protein>
    <submittedName>
        <fullName evidence="3">Uncharacterized protein</fullName>
    </submittedName>
</protein>
<feature type="transmembrane region" description="Helical" evidence="2">
    <location>
        <begin position="84"/>
        <end position="101"/>
    </location>
</feature>
<feature type="region of interest" description="Disordered" evidence="1">
    <location>
        <begin position="1"/>
        <end position="24"/>
    </location>
</feature>
<evidence type="ECO:0000256" key="2">
    <source>
        <dbReference type="SAM" id="Phobius"/>
    </source>
</evidence>
<accession>A0ABV3IUE4</accession>
<keyword evidence="4" id="KW-1185">Reference proteome</keyword>
<feature type="transmembrane region" description="Helical" evidence="2">
    <location>
        <begin position="43"/>
        <end position="64"/>
    </location>
</feature>
<evidence type="ECO:0000256" key="1">
    <source>
        <dbReference type="SAM" id="MobiDB-lite"/>
    </source>
</evidence>
<gene>
    <name evidence="3" type="ORF">AB0L03_13530</name>
</gene>
<keyword evidence="2" id="KW-1133">Transmembrane helix</keyword>